<dbReference type="RefSeq" id="WP_249585913.1">
    <property type="nucleotide sequence ID" value="NZ_BAAAQL010000002.1"/>
</dbReference>
<dbReference type="Pfam" id="PF24623">
    <property type="entry name" value="Phage_zn_bind_8"/>
    <property type="match status" value="1"/>
</dbReference>
<evidence type="ECO:0000313" key="2">
    <source>
        <dbReference type="EMBL" id="UQT54417.1"/>
    </source>
</evidence>
<dbReference type="Proteomes" id="UP000829992">
    <property type="component" value="Chromosome"/>
</dbReference>
<evidence type="ECO:0000259" key="1">
    <source>
        <dbReference type="Pfam" id="PF24623"/>
    </source>
</evidence>
<proteinExistence type="predicted"/>
<keyword evidence="3" id="KW-1185">Reference proteome</keyword>
<name>A0ABY4PMS8_9ACTN</name>
<dbReference type="EMBL" id="CP097289">
    <property type="protein sequence ID" value="UQT54417.1"/>
    <property type="molecule type" value="Genomic_DNA"/>
</dbReference>
<dbReference type="InterPro" id="IPR056911">
    <property type="entry name" value="Phage_Znf_bind_put"/>
</dbReference>
<feature type="domain" description="DNA-binding phage zinc finger" evidence="1">
    <location>
        <begin position="97"/>
        <end position="132"/>
    </location>
</feature>
<reference evidence="2 3" key="1">
    <citation type="submission" date="2022-05" db="EMBL/GenBank/DDBJ databases">
        <authorList>
            <person name="Zhou X."/>
            <person name="Li K."/>
            <person name="Man Y."/>
        </authorList>
    </citation>
    <scope>NUCLEOTIDE SEQUENCE [LARGE SCALE GENOMIC DNA]</scope>
    <source>
        <strain evidence="2 3">MS405</strain>
    </source>
</reference>
<protein>
    <recommendedName>
        <fullName evidence="1">DNA-binding phage zinc finger domain-containing protein</fullName>
    </recommendedName>
</protein>
<gene>
    <name evidence="2" type="ORF">M4V62_04545</name>
</gene>
<sequence>MSTDWHPSAADVAATRQARKAGDFKAALRQQIADGRSRLQPGGTNWPTDGQRKDLYGITCPRCTAGPDQKCHLRTRDKTLPKPHQQRVAAWAELIASCPECQVTPGAPCRDGKWPLAAGSVHARRYQEAEGTAA</sequence>
<evidence type="ECO:0000313" key="3">
    <source>
        <dbReference type="Proteomes" id="UP000829992"/>
    </source>
</evidence>
<organism evidence="2 3">
    <name type="scientific">Streptomyces durmitorensis</name>
    <dbReference type="NCBI Taxonomy" id="319947"/>
    <lineage>
        <taxon>Bacteria</taxon>
        <taxon>Bacillati</taxon>
        <taxon>Actinomycetota</taxon>
        <taxon>Actinomycetes</taxon>
        <taxon>Kitasatosporales</taxon>
        <taxon>Streptomycetaceae</taxon>
        <taxon>Streptomyces</taxon>
    </lineage>
</organism>
<accession>A0ABY4PMS8</accession>